<accession>A0A412WXG3</accession>
<evidence type="ECO:0000259" key="3">
    <source>
        <dbReference type="Pfam" id="PF02397"/>
    </source>
</evidence>
<comment type="caution">
    <text evidence="4">The sequence shown here is derived from an EMBL/GenBank/DDBJ whole genome shotgun (WGS) entry which is preliminary data.</text>
</comment>
<evidence type="ECO:0000313" key="5">
    <source>
        <dbReference type="Proteomes" id="UP000283589"/>
    </source>
</evidence>
<dbReference type="Proteomes" id="UP000283589">
    <property type="component" value="Unassembled WGS sequence"/>
</dbReference>
<keyword evidence="2" id="KW-0472">Membrane</keyword>
<dbReference type="InterPro" id="IPR003362">
    <property type="entry name" value="Bact_transf"/>
</dbReference>
<organism evidence="4 5">
    <name type="scientific">Butyricimonas virosa</name>
    <dbReference type="NCBI Taxonomy" id="544645"/>
    <lineage>
        <taxon>Bacteria</taxon>
        <taxon>Pseudomonadati</taxon>
        <taxon>Bacteroidota</taxon>
        <taxon>Bacteroidia</taxon>
        <taxon>Bacteroidales</taxon>
        <taxon>Odoribacteraceae</taxon>
        <taxon>Butyricimonas</taxon>
    </lineage>
</organism>
<keyword evidence="4" id="KW-0808">Transferase</keyword>
<reference evidence="4 5" key="1">
    <citation type="submission" date="2018-08" db="EMBL/GenBank/DDBJ databases">
        <title>A genome reference for cultivated species of the human gut microbiota.</title>
        <authorList>
            <person name="Zou Y."/>
            <person name="Xue W."/>
            <person name="Luo G."/>
        </authorList>
    </citation>
    <scope>NUCLEOTIDE SEQUENCE [LARGE SCALE GENOMIC DNA]</scope>
    <source>
        <strain evidence="4 5">AF14-49</strain>
    </source>
</reference>
<dbReference type="PANTHER" id="PTHR30576:SF8">
    <property type="entry name" value="UNDECAPRENYL-PHOSPHATE GALACTOSE PHOSPHOTRANSFERASE"/>
    <property type="match status" value="1"/>
</dbReference>
<sequence length="212" mass="23884">MGFTFGQKFYIHCVKQPVGFLGALIALILLSPVFIATMILLHFANKGAGVFFTQDRPGKHEKIFKAIKFKTMTDERDANGNLLPDAERLTKVGRFVRSTSIDELPQLINILKGDMAFIGPRPLLVKYLPLYSPEQHRRHEVTPGMSGWAQVNGRNNISWTKKFEYDVYYVDHIGPMMDGKVFFTTIKKVLLRKDITQAGGASATMEAFNGKN</sequence>
<gene>
    <name evidence="4" type="ORF">DWW18_14835</name>
</gene>
<evidence type="ECO:0000256" key="1">
    <source>
        <dbReference type="ARBA" id="ARBA00006464"/>
    </source>
</evidence>
<dbReference type="PANTHER" id="PTHR30576">
    <property type="entry name" value="COLANIC BIOSYNTHESIS UDP-GLUCOSE LIPID CARRIER TRANSFERASE"/>
    <property type="match status" value="1"/>
</dbReference>
<dbReference type="GO" id="GO:0016780">
    <property type="term" value="F:phosphotransferase activity, for other substituted phosphate groups"/>
    <property type="evidence" value="ECO:0007669"/>
    <property type="project" value="TreeGrafter"/>
</dbReference>
<proteinExistence type="inferred from homology"/>
<dbReference type="AlphaFoldDB" id="A0A412WXG3"/>
<feature type="domain" description="Bacterial sugar transferase" evidence="3">
    <location>
        <begin position="18"/>
        <end position="190"/>
    </location>
</feature>
<keyword evidence="2" id="KW-0812">Transmembrane</keyword>
<dbReference type="EMBL" id="QRZA01000023">
    <property type="protein sequence ID" value="RGV32205.1"/>
    <property type="molecule type" value="Genomic_DNA"/>
</dbReference>
<feature type="transmembrane region" description="Helical" evidence="2">
    <location>
        <begin position="20"/>
        <end position="44"/>
    </location>
</feature>
<comment type="similarity">
    <text evidence="1">Belongs to the bacterial sugar transferase family.</text>
</comment>
<dbReference type="RefSeq" id="WP_118261062.1">
    <property type="nucleotide sequence ID" value="NZ_QRZA01000023.1"/>
</dbReference>
<evidence type="ECO:0000256" key="2">
    <source>
        <dbReference type="SAM" id="Phobius"/>
    </source>
</evidence>
<protein>
    <submittedName>
        <fullName evidence="4">Sugar transferase</fullName>
    </submittedName>
</protein>
<keyword evidence="2" id="KW-1133">Transmembrane helix</keyword>
<dbReference type="Pfam" id="PF02397">
    <property type="entry name" value="Bac_transf"/>
    <property type="match status" value="1"/>
</dbReference>
<name>A0A412WXG3_9BACT</name>
<evidence type="ECO:0000313" key="4">
    <source>
        <dbReference type="EMBL" id="RGV32205.1"/>
    </source>
</evidence>